<dbReference type="EMBL" id="LGIA01000224">
    <property type="protein sequence ID" value="KOH42541.1"/>
    <property type="molecule type" value="Genomic_DNA"/>
</dbReference>
<reference evidence="2" key="1">
    <citation type="submission" date="2015-07" db="EMBL/GenBank/DDBJ databases">
        <title>Genome sequencing of Sunxiuqinia dokdonensis strain SK.</title>
        <authorList>
            <person name="Ahn S."/>
            <person name="Kim B.-C."/>
        </authorList>
    </citation>
    <scope>NUCLEOTIDE SEQUENCE [LARGE SCALE GENOMIC DNA]</scope>
    <source>
        <strain evidence="2">SK</strain>
    </source>
</reference>
<evidence type="ECO:0000313" key="1">
    <source>
        <dbReference type="EMBL" id="KOH42541.1"/>
    </source>
</evidence>
<dbReference type="Proteomes" id="UP000036958">
    <property type="component" value="Unassembled WGS sequence"/>
</dbReference>
<comment type="caution">
    <text evidence="1">The sequence shown here is derived from an EMBL/GenBank/DDBJ whole genome shotgun (WGS) entry which is preliminary data.</text>
</comment>
<keyword evidence="2" id="KW-1185">Reference proteome</keyword>
<proteinExistence type="predicted"/>
<organism evidence="1 2">
    <name type="scientific">Sunxiuqinia dokdonensis</name>
    <dbReference type="NCBI Taxonomy" id="1409788"/>
    <lineage>
        <taxon>Bacteria</taxon>
        <taxon>Pseudomonadati</taxon>
        <taxon>Bacteroidota</taxon>
        <taxon>Bacteroidia</taxon>
        <taxon>Marinilabiliales</taxon>
        <taxon>Prolixibacteraceae</taxon>
        <taxon>Sunxiuqinia</taxon>
    </lineage>
</organism>
<dbReference type="STRING" id="1409788.NC99_46290"/>
<protein>
    <submittedName>
        <fullName evidence="1">Uncharacterized protein</fullName>
    </submittedName>
</protein>
<sequence length="40" mass="4898">MRFDFLFSCVFISVKVFEFESKTAEEVKVFKRLEYLLDKK</sequence>
<accession>A0A0L8V296</accession>
<evidence type="ECO:0000313" key="2">
    <source>
        <dbReference type="Proteomes" id="UP000036958"/>
    </source>
</evidence>
<gene>
    <name evidence="1" type="ORF">NC99_46290</name>
</gene>
<name>A0A0L8V296_9BACT</name>
<dbReference type="AlphaFoldDB" id="A0A0L8V296"/>